<dbReference type="STRING" id="349163.Acry_0342"/>
<dbReference type="Gene3D" id="3.40.250.10">
    <property type="entry name" value="Rhodanese-like domain"/>
    <property type="match status" value="1"/>
</dbReference>
<evidence type="ECO:0000256" key="2">
    <source>
        <dbReference type="SAM" id="SignalP"/>
    </source>
</evidence>
<dbReference type="RefSeq" id="WP_011941462.1">
    <property type="nucleotide sequence ID" value="NC_009484.1"/>
</dbReference>
<feature type="chain" id="PRO_5002683041" evidence="2">
    <location>
        <begin position="40"/>
        <end position="225"/>
    </location>
</feature>
<evidence type="ECO:0000256" key="1">
    <source>
        <dbReference type="SAM" id="MobiDB-lite"/>
    </source>
</evidence>
<dbReference type="HOGENOM" id="CLU_1275425_0_0_5"/>
<feature type="compositionally biased region" description="Low complexity" evidence="1">
    <location>
        <begin position="190"/>
        <end position="215"/>
    </location>
</feature>
<accession>A5FVD7</accession>
<dbReference type="AlphaFoldDB" id="A5FVD7"/>
<feature type="signal peptide" evidence="2">
    <location>
        <begin position="1"/>
        <end position="39"/>
    </location>
</feature>
<sequence length="225" mass="22505">MARTPKHAPLLSLLTAAAAAVPPLPTALAVMAPAGAALAAAPGATASTTLAQAIARGDTQIAPAGVRALIMAQRRDFTLIDIRAPKEFAAGHIRDARNVPISQLAMPQEINRLRRSPQVILYGNATDKAAEAAVMLRASGVMARAMTGGLAAWGQALEAAAARPDQAAMVRALNLCPEIVATPIAPAPAAPEAAPAAPQAAPAAPQAAPKAPAGTAPVNLNGMCG</sequence>
<evidence type="ECO:0000313" key="4">
    <source>
        <dbReference type="EMBL" id="ABQ29569.1"/>
    </source>
</evidence>
<proteinExistence type="predicted"/>
<dbReference type="CDD" id="cd00158">
    <property type="entry name" value="RHOD"/>
    <property type="match status" value="1"/>
</dbReference>
<feature type="domain" description="Rhodanese" evidence="3">
    <location>
        <begin position="73"/>
        <end position="159"/>
    </location>
</feature>
<dbReference type="PANTHER" id="PTHR43031">
    <property type="entry name" value="FAD-DEPENDENT OXIDOREDUCTASE"/>
    <property type="match status" value="1"/>
</dbReference>
<dbReference type="PROSITE" id="PS50206">
    <property type="entry name" value="RHODANESE_3"/>
    <property type="match status" value="1"/>
</dbReference>
<dbReference type="InterPro" id="IPR001763">
    <property type="entry name" value="Rhodanese-like_dom"/>
</dbReference>
<dbReference type="Pfam" id="PF00581">
    <property type="entry name" value="Rhodanese"/>
    <property type="match status" value="1"/>
</dbReference>
<dbReference type="InterPro" id="IPR050229">
    <property type="entry name" value="GlpE_sulfurtransferase"/>
</dbReference>
<evidence type="ECO:0000313" key="5">
    <source>
        <dbReference type="Proteomes" id="UP000000245"/>
    </source>
</evidence>
<feature type="region of interest" description="Disordered" evidence="1">
    <location>
        <begin position="189"/>
        <end position="215"/>
    </location>
</feature>
<keyword evidence="2" id="KW-0732">Signal</keyword>
<dbReference type="Proteomes" id="UP000000245">
    <property type="component" value="Chromosome"/>
</dbReference>
<dbReference type="EMBL" id="CP000697">
    <property type="protein sequence ID" value="ABQ29569.1"/>
    <property type="molecule type" value="Genomic_DNA"/>
</dbReference>
<name>A5FVD7_ACICJ</name>
<reference evidence="4 5" key="1">
    <citation type="submission" date="2007-05" db="EMBL/GenBank/DDBJ databases">
        <title>Complete sequence of chromosome of Acidiphilium cryptum JF-5.</title>
        <authorList>
            <consortium name="US DOE Joint Genome Institute"/>
            <person name="Copeland A."/>
            <person name="Lucas S."/>
            <person name="Lapidus A."/>
            <person name="Barry K."/>
            <person name="Detter J.C."/>
            <person name="Glavina del Rio T."/>
            <person name="Hammon N."/>
            <person name="Israni S."/>
            <person name="Dalin E."/>
            <person name="Tice H."/>
            <person name="Pitluck S."/>
            <person name="Sims D."/>
            <person name="Brettin T."/>
            <person name="Bruce D."/>
            <person name="Han C."/>
            <person name="Schmutz J."/>
            <person name="Larimer F."/>
            <person name="Land M."/>
            <person name="Hauser L."/>
            <person name="Kyrpides N."/>
            <person name="Kim E."/>
            <person name="Magnuson T."/>
            <person name="Richardson P."/>
        </authorList>
    </citation>
    <scope>NUCLEOTIDE SEQUENCE [LARGE SCALE GENOMIC DNA]</scope>
    <source>
        <strain evidence="4 5">JF-5</strain>
    </source>
</reference>
<dbReference type="SUPFAM" id="SSF52821">
    <property type="entry name" value="Rhodanese/Cell cycle control phosphatase"/>
    <property type="match status" value="1"/>
</dbReference>
<organism evidence="4 5">
    <name type="scientific">Acidiphilium cryptum (strain JF-5)</name>
    <dbReference type="NCBI Taxonomy" id="349163"/>
    <lineage>
        <taxon>Bacteria</taxon>
        <taxon>Pseudomonadati</taxon>
        <taxon>Pseudomonadota</taxon>
        <taxon>Alphaproteobacteria</taxon>
        <taxon>Acetobacterales</taxon>
        <taxon>Acidocellaceae</taxon>
        <taxon>Acidiphilium</taxon>
    </lineage>
</organism>
<protein>
    <submittedName>
        <fullName evidence="4">Rhodanese domain protein</fullName>
    </submittedName>
</protein>
<dbReference type="PANTHER" id="PTHR43031:SF1">
    <property type="entry name" value="PYRIDINE NUCLEOTIDE-DISULPHIDE OXIDOREDUCTASE"/>
    <property type="match status" value="1"/>
</dbReference>
<dbReference type="InterPro" id="IPR036873">
    <property type="entry name" value="Rhodanese-like_dom_sf"/>
</dbReference>
<keyword evidence="5" id="KW-1185">Reference proteome</keyword>
<gene>
    <name evidence="4" type="ordered locus">Acry_0342</name>
</gene>
<dbReference type="KEGG" id="acr:Acry_0342"/>
<dbReference type="SMART" id="SM00450">
    <property type="entry name" value="RHOD"/>
    <property type="match status" value="1"/>
</dbReference>
<dbReference type="eggNOG" id="COG0607">
    <property type="taxonomic scope" value="Bacteria"/>
</dbReference>
<evidence type="ECO:0000259" key="3">
    <source>
        <dbReference type="PROSITE" id="PS50206"/>
    </source>
</evidence>